<dbReference type="PRINTS" id="PR00449">
    <property type="entry name" value="RASTRNSFRMNG"/>
</dbReference>
<dbReference type="SMART" id="SM00175">
    <property type="entry name" value="RAB"/>
    <property type="match status" value="1"/>
</dbReference>
<reference evidence="1 2" key="1">
    <citation type="submission" date="2024-03" db="EMBL/GenBank/DDBJ databases">
        <title>Aureococcus anophagefferens CCMP1851 and Kratosvirus quantuckense: Draft genome of a second virus-susceptible host strain in the model system.</title>
        <authorList>
            <person name="Chase E."/>
            <person name="Truchon A.R."/>
            <person name="Schepens W."/>
            <person name="Wilhelm S.W."/>
        </authorList>
    </citation>
    <scope>NUCLEOTIDE SEQUENCE [LARGE SCALE GENOMIC DNA]</scope>
    <source>
        <strain evidence="1 2">CCMP1851</strain>
    </source>
</reference>
<dbReference type="GO" id="GO:0003924">
    <property type="term" value="F:GTPase activity"/>
    <property type="evidence" value="ECO:0007669"/>
    <property type="project" value="InterPro"/>
</dbReference>
<dbReference type="GO" id="GO:0012505">
    <property type="term" value="C:endomembrane system"/>
    <property type="evidence" value="ECO:0007669"/>
    <property type="project" value="UniProtKB-SubCell"/>
</dbReference>
<dbReference type="PANTHER" id="PTHR24070">
    <property type="entry name" value="RAS, DI-RAS, AND RHEB FAMILY MEMBERS OF SMALL GTPASE SUPERFAMILY"/>
    <property type="match status" value="1"/>
</dbReference>
<organism evidence="1 2">
    <name type="scientific">Aureococcus anophagefferens</name>
    <name type="common">Harmful bloom alga</name>
    <dbReference type="NCBI Taxonomy" id="44056"/>
    <lineage>
        <taxon>Eukaryota</taxon>
        <taxon>Sar</taxon>
        <taxon>Stramenopiles</taxon>
        <taxon>Ochrophyta</taxon>
        <taxon>Pelagophyceae</taxon>
        <taxon>Pelagomonadales</taxon>
        <taxon>Pelagomonadaceae</taxon>
        <taxon>Aureococcus</taxon>
    </lineage>
</organism>
<dbReference type="SMART" id="SM00173">
    <property type="entry name" value="RAS"/>
    <property type="match status" value="1"/>
</dbReference>
<dbReference type="SMART" id="SM00174">
    <property type="entry name" value="RHO"/>
    <property type="match status" value="1"/>
</dbReference>
<dbReference type="PROSITE" id="PS51421">
    <property type="entry name" value="RAS"/>
    <property type="match status" value="1"/>
</dbReference>
<name>A0ABR1G589_AURAN</name>
<dbReference type="SUPFAM" id="SSF52540">
    <property type="entry name" value="P-loop containing nucleoside triphosphate hydrolases"/>
    <property type="match status" value="1"/>
</dbReference>
<dbReference type="Gene3D" id="3.40.50.300">
    <property type="entry name" value="P-loop containing nucleotide triphosphate hydrolases"/>
    <property type="match status" value="1"/>
</dbReference>
<keyword evidence="2" id="KW-1185">Reference proteome</keyword>
<evidence type="ECO:0000313" key="2">
    <source>
        <dbReference type="Proteomes" id="UP001363151"/>
    </source>
</evidence>
<dbReference type="GO" id="GO:0046872">
    <property type="term" value="F:metal ion binding"/>
    <property type="evidence" value="ECO:0007669"/>
    <property type="project" value="UniProtKB-KW"/>
</dbReference>
<accession>A0ABR1G589</accession>
<sequence length="196" mass="21449">MAALGGAGGTPPLNVQRKVAVLGYRAVGKTSLATHFVKGRFVDEYDPTIENTFAKKIRFKRAHFATEIIDAAGMDEYSRLSRNASVGVHGYLLVYSSTSRSSFEKIRFINDAVLRVQGQSPGVVRVLVATMADLRGQRQVEADEGRALADRMHIPFVECSAKENLNVAEVFTTLIKEIEKDTGFLDDQAQPGCAIL</sequence>
<gene>
    <name evidence="1" type="ORF">SO694_0022303</name>
</gene>
<dbReference type="InterPro" id="IPR001806">
    <property type="entry name" value="Small_GTPase"/>
</dbReference>
<comment type="caution">
    <text evidence="1">The sequence shown here is derived from an EMBL/GenBank/DDBJ whole genome shotgun (WGS) entry which is preliminary data.</text>
</comment>
<dbReference type="GO" id="GO:0005525">
    <property type="term" value="F:GTP binding"/>
    <property type="evidence" value="ECO:0007669"/>
    <property type="project" value="UniProtKB-KW"/>
</dbReference>
<evidence type="ECO:0000313" key="1">
    <source>
        <dbReference type="EMBL" id="KAK7248318.1"/>
    </source>
</evidence>
<dbReference type="KEGG" id="aaf:AURANDRAFT_59024"/>
<dbReference type="PROSITE" id="PS51419">
    <property type="entry name" value="RAB"/>
    <property type="match status" value="1"/>
</dbReference>
<dbReference type="GO" id="GO:0007165">
    <property type="term" value="P:signal transduction"/>
    <property type="evidence" value="ECO:0007669"/>
    <property type="project" value="InterPro"/>
</dbReference>
<dbReference type="InterPro" id="IPR020849">
    <property type="entry name" value="Small_GTPase_Ras-type"/>
</dbReference>
<dbReference type="Pfam" id="PF00071">
    <property type="entry name" value="Ras"/>
    <property type="match status" value="1"/>
</dbReference>
<dbReference type="InterPro" id="IPR027417">
    <property type="entry name" value="P-loop_NTPase"/>
</dbReference>
<dbReference type="Proteomes" id="UP001363151">
    <property type="component" value="Unassembled WGS sequence"/>
</dbReference>
<dbReference type="EMBL" id="JBBJCI010000106">
    <property type="protein sequence ID" value="KAK7248318.1"/>
    <property type="molecule type" value="Genomic_DNA"/>
</dbReference>
<dbReference type="GO" id="GO:0016020">
    <property type="term" value="C:membrane"/>
    <property type="evidence" value="ECO:0007669"/>
    <property type="project" value="InterPro"/>
</dbReference>
<dbReference type="NCBIfam" id="TIGR00231">
    <property type="entry name" value="small_GTP"/>
    <property type="match status" value="1"/>
</dbReference>
<dbReference type="InterPro" id="IPR005225">
    <property type="entry name" value="Small_GTP-bd"/>
</dbReference>
<proteinExistence type="predicted"/>
<protein>
    <submittedName>
        <fullName evidence="1">Ras-like GTPase</fullName>
    </submittedName>
</protein>